<dbReference type="SUPFAM" id="SSF53756">
    <property type="entry name" value="UDP-Glycosyltransferase/glycogen phosphorylase"/>
    <property type="match status" value="1"/>
</dbReference>
<dbReference type="Pfam" id="PF00534">
    <property type="entry name" value="Glycos_transf_1"/>
    <property type="match status" value="1"/>
</dbReference>
<dbReference type="RefSeq" id="WP_377336342.1">
    <property type="nucleotide sequence ID" value="NZ_JBHSGB010000017.1"/>
</dbReference>
<feature type="domain" description="Glycosyltransferase subfamily 4-like N-terminal" evidence="2">
    <location>
        <begin position="22"/>
        <end position="180"/>
    </location>
</feature>
<organism evidence="3 4">
    <name type="scientific">Rheinheimera marina</name>
    <dbReference type="NCBI Taxonomy" id="1774958"/>
    <lineage>
        <taxon>Bacteria</taxon>
        <taxon>Pseudomonadati</taxon>
        <taxon>Pseudomonadota</taxon>
        <taxon>Gammaproteobacteria</taxon>
        <taxon>Chromatiales</taxon>
        <taxon>Chromatiaceae</taxon>
        <taxon>Rheinheimera</taxon>
    </lineage>
</organism>
<comment type="caution">
    <text evidence="3">The sequence shown here is derived from an EMBL/GenBank/DDBJ whole genome shotgun (WGS) entry which is preliminary data.</text>
</comment>
<dbReference type="PANTHER" id="PTHR12526">
    <property type="entry name" value="GLYCOSYLTRANSFERASE"/>
    <property type="match status" value="1"/>
</dbReference>
<evidence type="ECO:0000313" key="3">
    <source>
        <dbReference type="EMBL" id="MFC4656867.1"/>
    </source>
</evidence>
<dbReference type="GO" id="GO:0016757">
    <property type="term" value="F:glycosyltransferase activity"/>
    <property type="evidence" value="ECO:0007669"/>
    <property type="project" value="UniProtKB-KW"/>
</dbReference>
<protein>
    <submittedName>
        <fullName evidence="3">Glycosyltransferase</fullName>
        <ecNumber evidence="3">2.4.-.-</ecNumber>
    </submittedName>
</protein>
<dbReference type="InterPro" id="IPR001296">
    <property type="entry name" value="Glyco_trans_1"/>
</dbReference>
<reference evidence="4" key="1">
    <citation type="journal article" date="2019" name="Int. J. Syst. Evol. Microbiol.">
        <title>The Global Catalogue of Microorganisms (GCM) 10K type strain sequencing project: providing services to taxonomists for standard genome sequencing and annotation.</title>
        <authorList>
            <consortium name="The Broad Institute Genomics Platform"/>
            <consortium name="The Broad Institute Genome Sequencing Center for Infectious Disease"/>
            <person name="Wu L."/>
            <person name="Ma J."/>
        </authorList>
    </citation>
    <scope>NUCLEOTIDE SEQUENCE [LARGE SCALE GENOMIC DNA]</scope>
    <source>
        <strain evidence="4">DT28</strain>
    </source>
</reference>
<evidence type="ECO:0000259" key="1">
    <source>
        <dbReference type="Pfam" id="PF00534"/>
    </source>
</evidence>
<dbReference type="Proteomes" id="UP001595962">
    <property type="component" value="Unassembled WGS sequence"/>
</dbReference>
<evidence type="ECO:0000313" key="4">
    <source>
        <dbReference type="Proteomes" id="UP001595962"/>
    </source>
</evidence>
<keyword evidence="3" id="KW-0808">Transferase</keyword>
<dbReference type="EC" id="2.4.-.-" evidence="3"/>
<dbReference type="Pfam" id="PF13439">
    <property type="entry name" value="Glyco_transf_4"/>
    <property type="match status" value="1"/>
</dbReference>
<name>A0ABV9JRL4_9GAMM</name>
<gene>
    <name evidence="3" type="ORF">ACFO3I_17750</name>
</gene>
<dbReference type="EMBL" id="JBHSGB010000017">
    <property type="protein sequence ID" value="MFC4656867.1"/>
    <property type="molecule type" value="Genomic_DNA"/>
</dbReference>
<evidence type="ECO:0000259" key="2">
    <source>
        <dbReference type="Pfam" id="PF13439"/>
    </source>
</evidence>
<dbReference type="Gene3D" id="3.40.50.2000">
    <property type="entry name" value="Glycogen Phosphorylase B"/>
    <property type="match status" value="2"/>
</dbReference>
<accession>A0ABV9JRL4</accession>
<keyword evidence="4" id="KW-1185">Reference proteome</keyword>
<dbReference type="InterPro" id="IPR028098">
    <property type="entry name" value="Glyco_trans_4-like_N"/>
</dbReference>
<proteinExistence type="predicted"/>
<dbReference type="PANTHER" id="PTHR12526:SF630">
    <property type="entry name" value="GLYCOSYLTRANSFERASE"/>
    <property type="match status" value="1"/>
</dbReference>
<feature type="domain" description="Glycosyl transferase family 1" evidence="1">
    <location>
        <begin position="203"/>
        <end position="345"/>
    </location>
</feature>
<dbReference type="CDD" id="cd03811">
    <property type="entry name" value="GT4_GT28_WabH-like"/>
    <property type="match status" value="1"/>
</dbReference>
<sequence>MSLITPVAQRRYAVFIPSLDGGGAERVTVTLLNELARRGYQVDLVMPELHGVYLADLHPAVNRISLGRSRTLACLFPLASYLRQAKPVALLAVLNHANVVAILAGRLAGGNCRILVAEHNNLVRAIRDDSSLTTRVLTRLMKWLYPKADKVIAVSEGVADSVAEAIALPRSSIEVVYNPVVGDSLLSKVAQDVSHEFFQRQGAKLVAVGRLTEQKDFSNLLSAFASVHTKTGAQLAILGEGPLRPVLEAQRQTLGLNDAVLMPGFVDNPYAWMAKADLFVLSSAWEGLPTVLIEAMACGTRVVSTDCPSGPAEILENGRWGALVPVADAKALSNAILQALADEEQTDVRERALGFDLNTSVNHYLALLNSAG</sequence>
<keyword evidence="3" id="KW-0328">Glycosyltransferase</keyword>